<feature type="non-terminal residue" evidence="1">
    <location>
        <position position="1"/>
    </location>
</feature>
<dbReference type="AlphaFoldDB" id="A0AAW0SAU5"/>
<name>A0AAW0SAU5_SCYPA</name>
<gene>
    <name evidence="1" type="ORF">O3P69_016169</name>
</gene>
<sequence>RPTFAQERCPQRPPRPAFLKSLPRHHLPCHLKMHNVALQHTTPQAGDSRAPLDRGMVCLLAVSEGGAVKLVAQGLTRVLQNSTPQQQQQQQEHCVREDTAC</sequence>
<keyword evidence="2" id="KW-1185">Reference proteome</keyword>
<proteinExistence type="predicted"/>
<evidence type="ECO:0000313" key="1">
    <source>
        <dbReference type="EMBL" id="KAK8372226.1"/>
    </source>
</evidence>
<organism evidence="1 2">
    <name type="scientific">Scylla paramamosain</name>
    <name type="common">Mud crab</name>
    <dbReference type="NCBI Taxonomy" id="85552"/>
    <lineage>
        <taxon>Eukaryota</taxon>
        <taxon>Metazoa</taxon>
        <taxon>Ecdysozoa</taxon>
        <taxon>Arthropoda</taxon>
        <taxon>Crustacea</taxon>
        <taxon>Multicrustacea</taxon>
        <taxon>Malacostraca</taxon>
        <taxon>Eumalacostraca</taxon>
        <taxon>Eucarida</taxon>
        <taxon>Decapoda</taxon>
        <taxon>Pleocyemata</taxon>
        <taxon>Brachyura</taxon>
        <taxon>Eubrachyura</taxon>
        <taxon>Portunoidea</taxon>
        <taxon>Portunidae</taxon>
        <taxon>Portuninae</taxon>
        <taxon>Scylla</taxon>
    </lineage>
</organism>
<dbReference type="EMBL" id="JARAKH010003168">
    <property type="protein sequence ID" value="KAK8372226.1"/>
    <property type="molecule type" value="Genomic_DNA"/>
</dbReference>
<accession>A0AAW0SAU5</accession>
<evidence type="ECO:0000313" key="2">
    <source>
        <dbReference type="Proteomes" id="UP001487740"/>
    </source>
</evidence>
<comment type="caution">
    <text evidence="1">The sequence shown here is derived from an EMBL/GenBank/DDBJ whole genome shotgun (WGS) entry which is preliminary data.</text>
</comment>
<dbReference type="Proteomes" id="UP001487740">
    <property type="component" value="Unassembled WGS sequence"/>
</dbReference>
<reference evidence="1 2" key="1">
    <citation type="submission" date="2023-03" db="EMBL/GenBank/DDBJ databases">
        <title>High-quality genome of Scylla paramamosain provides insights in environmental adaptation.</title>
        <authorList>
            <person name="Zhang L."/>
        </authorList>
    </citation>
    <scope>NUCLEOTIDE SEQUENCE [LARGE SCALE GENOMIC DNA]</scope>
    <source>
        <strain evidence="1">LZ_2023a</strain>
        <tissue evidence="1">Muscle</tissue>
    </source>
</reference>
<protein>
    <submittedName>
        <fullName evidence="1">Uncharacterized protein</fullName>
    </submittedName>
</protein>